<accession>A0A2H4U7I9</accession>
<name>A0A2H4U7I9_METSM</name>
<proteinExistence type="predicted"/>
<dbReference type="RefSeq" id="WP_004033074.1">
    <property type="nucleotide sequence ID" value="NZ_AP025586.1"/>
</dbReference>
<dbReference type="Proteomes" id="UP000232133">
    <property type="component" value="Chromosome"/>
</dbReference>
<dbReference type="AlphaFoldDB" id="A0A2H4U7I9"/>
<reference evidence="1 2" key="1">
    <citation type="submission" date="2016-10" db="EMBL/GenBank/DDBJ databases">
        <authorList>
            <person name="Varghese N."/>
        </authorList>
    </citation>
    <scope>NUCLEOTIDE SEQUENCE [LARGE SCALE GENOMIC DNA]</scope>
    <source>
        <strain evidence="1 2">KB11</strain>
    </source>
</reference>
<evidence type="ECO:0000313" key="2">
    <source>
        <dbReference type="Proteomes" id="UP000232133"/>
    </source>
</evidence>
<sequence>MTDLDKEIEEKIYDILKKYHKDEDYNLNYLITDDIVTFFLSINEGNLVTMEDLYKISGILNAKIKDMVLVNQEYRFSFEMEK</sequence>
<organism evidence="1 2">
    <name type="scientific">Methanobrevibacter smithii</name>
    <dbReference type="NCBI Taxonomy" id="2173"/>
    <lineage>
        <taxon>Archaea</taxon>
        <taxon>Methanobacteriati</taxon>
        <taxon>Methanobacteriota</taxon>
        <taxon>Methanomada group</taxon>
        <taxon>Methanobacteria</taxon>
        <taxon>Methanobacteriales</taxon>
        <taxon>Methanobacteriaceae</taxon>
        <taxon>Methanobrevibacter</taxon>
    </lineage>
</organism>
<evidence type="ECO:0000313" key="1">
    <source>
        <dbReference type="EMBL" id="ATZ60053.1"/>
    </source>
</evidence>
<dbReference type="GeneID" id="72590613"/>
<protein>
    <submittedName>
        <fullName evidence="1">Uncharacterized protein</fullName>
    </submittedName>
</protein>
<dbReference type="EMBL" id="CP017803">
    <property type="protein sequence ID" value="ATZ60053.1"/>
    <property type="molecule type" value="Genomic_DNA"/>
</dbReference>
<gene>
    <name evidence="1" type="ORF">BK798_06255</name>
</gene>
<dbReference type="OMA" id="VNQEYRY"/>